<evidence type="ECO:0000256" key="8">
    <source>
        <dbReference type="ARBA" id="ARBA00023154"/>
    </source>
</evidence>
<evidence type="ECO:0000256" key="4">
    <source>
        <dbReference type="ARBA" id="ARBA00012086"/>
    </source>
</evidence>
<dbReference type="InterPro" id="IPR020625">
    <property type="entry name" value="Schiff_base-form_aldolases_AS"/>
</dbReference>
<feature type="site" description="L-lysine inhibitor binding; via carbonyl oxygen" evidence="16">
    <location>
        <position position="49"/>
    </location>
</feature>
<keyword evidence="8 12" id="KW-0457">Lysine biosynthesis</keyword>
<evidence type="ECO:0000256" key="12">
    <source>
        <dbReference type="HAMAP-Rule" id="MF_00418"/>
    </source>
</evidence>
<accession>A0A1G8R950</accession>
<dbReference type="GO" id="GO:0009089">
    <property type="term" value="P:lysine biosynthetic process via diaminopimelate"/>
    <property type="evidence" value="ECO:0007669"/>
    <property type="project" value="UniProtKB-UniRule"/>
</dbReference>
<evidence type="ECO:0000313" key="17">
    <source>
        <dbReference type="EMBL" id="SDJ13507.1"/>
    </source>
</evidence>
<comment type="similarity">
    <text evidence="3 12 13">Belongs to the DapA family.</text>
</comment>
<evidence type="ECO:0000256" key="5">
    <source>
        <dbReference type="ARBA" id="ARBA00022490"/>
    </source>
</evidence>
<dbReference type="GO" id="GO:0005829">
    <property type="term" value="C:cytosol"/>
    <property type="evidence" value="ECO:0007669"/>
    <property type="project" value="TreeGrafter"/>
</dbReference>
<protein>
    <recommendedName>
        <fullName evidence="4 12">4-hydroxy-tetrahydrodipicolinate synthase</fullName>
        <shortName evidence="12">HTPA synthase</shortName>
        <ecNumber evidence="4 12">4.3.3.7</ecNumber>
    </recommendedName>
</protein>
<keyword evidence="5 12" id="KW-0963">Cytoplasm</keyword>
<evidence type="ECO:0000256" key="7">
    <source>
        <dbReference type="ARBA" id="ARBA00022915"/>
    </source>
</evidence>
<evidence type="ECO:0000313" key="18">
    <source>
        <dbReference type="Proteomes" id="UP000199527"/>
    </source>
</evidence>
<dbReference type="GO" id="GO:0019877">
    <property type="term" value="P:diaminopimelate biosynthetic process"/>
    <property type="evidence" value="ECO:0007669"/>
    <property type="project" value="UniProtKB-UniRule"/>
</dbReference>
<evidence type="ECO:0000256" key="2">
    <source>
        <dbReference type="ARBA" id="ARBA00005120"/>
    </source>
</evidence>
<keyword evidence="10 12" id="KW-0704">Schiff base</keyword>
<feature type="binding site" evidence="12 15">
    <location>
        <position position="203"/>
    </location>
    <ligand>
        <name>pyruvate</name>
        <dbReference type="ChEBI" id="CHEBI:15361"/>
    </ligand>
</feature>
<feature type="site" description="L-lysine inhibitor binding" evidence="16">
    <location>
        <position position="80"/>
    </location>
</feature>
<dbReference type="CDD" id="cd00950">
    <property type="entry name" value="DHDPS"/>
    <property type="match status" value="1"/>
</dbReference>
<evidence type="ECO:0000256" key="14">
    <source>
        <dbReference type="PIRSR" id="PIRSR001365-1"/>
    </source>
</evidence>
<feature type="site" description="L-lysine inhibitor binding" evidence="16">
    <location>
        <position position="84"/>
    </location>
</feature>
<dbReference type="PIRSF" id="PIRSF001365">
    <property type="entry name" value="DHDPS"/>
    <property type="match status" value="1"/>
</dbReference>
<dbReference type="NCBIfam" id="TIGR00674">
    <property type="entry name" value="dapA"/>
    <property type="match status" value="1"/>
</dbReference>
<comment type="subcellular location">
    <subcellularLocation>
        <location evidence="12">Cytoplasm</location>
    </subcellularLocation>
</comment>
<dbReference type="InterPro" id="IPR013785">
    <property type="entry name" value="Aldolase_TIM"/>
</dbReference>
<dbReference type="EMBL" id="FNEM01000005">
    <property type="protein sequence ID" value="SDJ13507.1"/>
    <property type="molecule type" value="Genomic_DNA"/>
</dbReference>
<feature type="site" description="L-lysine inhibitor binding" evidence="16">
    <location>
        <position position="106"/>
    </location>
</feature>
<evidence type="ECO:0000256" key="10">
    <source>
        <dbReference type="ARBA" id="ARBA00023270"/>
    </source>
</evidence>
<evidence type="ECO:0000256" key="6">
    <source>
        <dbReference type="ARBA" id="ARBA00022605"/>
    </source>
</evidence>
<feature type="active site" description="Proton donor/acceptor" evidence="12 14">
    <location>
        <position position="133"/>
    </location>
</feature>
<proteinExistence type="inferred from homology"/>
<dbReference type="UniPathway" id="UPA00034">
    <property type="reaction ID" value="UER00017"/>
</dbReference>
<keyword evidence="18" id="KW-1185">Reference proteome</keyword>
<evidence type="ECO:0000256" key="1">
    <source>
        <dbReference type="ARBA" id="ARBA00003294"/>
    </source>
</evidence>
<dbReference type="AlphaFoldDB" id="A0A1G8R950"/>
<dbReference type="OrthoDB" id="9782828at2"/>
<dbReference type="PANTHER" id="PTHR12128:SF66">
    <property type="entry name" value="4-HYDROXY-2-OXOGLUTARATE ALDOLASE, MITOCHONDRIAL"/>
    <property type="match status" value="1"/>
</dbReference>
<dbReference type="Proteomes" id="UP000199527">
    <property type="component" value="Unassembled WGS sequence"/>
</dbReference>
<dbReference type="SUPFAM" id="SSF51569">
    <property type="entry name" value="Aldolase"/>
    <property type="match status" value="1"/>
</dbReference>
<comment type="catalytic activity">
    <reaction evidence="11 12">
        <text>L-aspartate 4-semialdehyde + pyruvate = (2S,4S)-4-hydroxy-2,3,4,5-tetrahydrodipicolinate + H2O + H(+)</text>
        <dbReference type="Rhea" id="RHEA:34171"/>
        <dbReference type="ChEBI" id="CHEBI:15361"/>
        <dbReference type="ChEBI" id="CHEBI:15377"/>
        <dbReference type="ChEBI" id="CHEBI:15378"/>
        <dbReference type="ChEBI" id="CHEBI:67139"/>
        <dbReference type="ChEBI" id="CHEBI:537519"/>
        <dbReference type="EC" id="4.3.3.7"/>
    </reaction>
</comment>
<dbReference type="InterPro" id="IPR020624">
    <property type="entry name" value="Schiff_base-form_aldolases_CS"/>
</dbReference>
<feature type="site" description="Part of a proton relay during catalysis" evidence="12 16">
    <location>
        <position position="107"/>
    </location>
</feature>
<reference evidence="18" key="1">
    <citation type="submission" date="2016-10" db="EMBL/GenBank/DDBJ databases">
        <authorList>
            <person name="Varghese N."/>
            <person name="Submissions S."/>
        </authorList>
    </citation>
    <scope>NUCLEOTIDE SEQUENCE [LARGE SCALE GENOMIC DNA]</scope>
    <source>
        <strain evidence="18">DSM 23317</strain>
    </source>
</reference>
<feature type="active site" description="Schiff-base intermediate with substrate" evidence="12 14">
    <location>
        <position position="161"/>
    </location>
</feature>
<sequence>MFSGSIVALVTPLLADGAVDYVALNELVEFHIEQGTDAIVAVGTTGESATLNPDEHIQVVAAVVKAVAGRLKVIGGAGANATAEAIELTRRCEAAGVDATLSVTPYYNKPTQAGLIAHYSAIEAVATKPIILYNVPGRTCCDLLPETTAELAKLPGIIAIKDATGDLSRVPLLQQLCPDDFLLFSGDDPTSMEFIRLGGHGVISVTNNVAPACFKAMCDAASCGDMVAAKAYNDKLTGLYSALFTEANPIPVKWALAEMGKMPLATLRLPLTELSEAYHDTVRHALVQADVL</sequence>
<gene>
    <name evidence="12" type="primary">dapA</name>
    <name evidence="17" type="ORF">SAMN04488540_105102</name>
</gene>
<feature type="site" description="Part of a proton relay during catalysis" evidence="12 16">
    <location>
        <position position="44"/>
    </location>
</feature>
<evidence type="ECO:0000256" key="11">
    <source>
        <dbReference type="ARBA" id="ARBA00047836"/>
    </source>
</evidence>
<comment type="function">
    <text evidence="1 12">Catalyzes the condensation of (S)-aspartate-beta-semialdehyde [(S)-ASA] and pyruvate to 4-hydroxy-tetrahydrodipicolinate (HTPA).</text>
</comment>
<name>A0A1G8R950_9GAMM</name>
<organism evidence="17 18">
    <name type="scientific">Ferrimonas sediminum</name>
    <dbReference type="NCBI Taxonomy" id="718193"/>
    <lineage>
        <taxon>Bacteria</taxon>
        <taxon>Pseudomonadati</taxon>
        <taxon>Pseudomonadota</taxon>
        <taxon>Gammaproteobacteria</taxon>
        <taxon>Alteromonadales</taxon>
        <taxon>Ferrimonadaceae</taxon>
        <taxon>Ferrimonas</taxon>
    </lineage>
</organism>
<dbReference type="Gene3D" id="3.20.20.70">
    <property type="entry name" value="Aldolase class I"/>
    <property type="match status" value="1"/>
</dbReference>
<evidence type="ECO:0000256" key="15">
    <source>
        <dbReference type="PIRSR" id="PIRSR001365-2"/>
    </source>
</evidence>
<keyword evidence="9 12" id="KW-0456">Lyase</keyword>
<keyword evidence="7 12" id="KW-0220">Diaminopimelate biosynthesis</keyword>
<evidence type="ECO:0000256" key="9">
    <source>
        <dbReference type="ARBA" id="ARBA00023239"/>
    </source>
</evidence>
<dbReference type="InterPro" id="IPR005263">
    <property type="entry name" value="DapA"/>
</dbReference>
<evidence type="ECO:0000256" key="13">
    <source>
        <dbReference type="PIRNR" id="PIRNR001365"/>
    </source>
</evidence>
<comment type="caution">
    <text evidence="12">Was originally thought to be a dihydrodipicolinate synthase (DHDPS), catalyzing the condensation of (S)-aspartate-beta-semialdehyde [(S)-ASA] and pyruvate to dihydrodipicolinate (DHDP). However, it was shown in E.coli that the product of the enzymatic reaction is not dihydrodipicolinate but in fact (4S)-4-hydroxy-2,3,4,5-tetrahydro-(2S)-dipicolinic acid (HTPA), and that the consecutive dehydration reaction leading to DHDP is not spontaneous but catalyzed by DapB.</text>
</comment>
<evidence type="ECO:0000256" key="16">
    <source>
        <dbReference type="PIRSR" id="PIRSR001365-3"/>
    </source>
</evidence>
<dbReference type="SMART" id="SM01130">
    <property type="entry name" value="DHDPS"/>
    <property type="match status" value="1"/>
</dbReference>
<dbReference type="PRINTS" id="PR00146">
    <property type="entry name" value="DHPICSNTHASE"/>
</dbReference>
<dbReference type="PROSITE" id="PS00665">
    <property type="entry name" value="DHDPS_1"/>
    <property type="match status" value="1"/>
</dbReference>
<comment type="subunit">
    <text evidence="12">Homotetramer; dimer of dimers.</text>
</comment>
<evidence type="ECO:0000256" key="3">
    <source>
        <dbReference type="ARBA" id="ARBA00007592"/>
    </source>
</evidence>
<dbReference type="HAMAP" id="MF_00418">
    <property type="entry name" value="DapA"/>
    <property type="match status" value="1"/>
</dbReference>
<dbReference type="PANTHER" id="PTHR12128">
    <property type="entry name" value="DIHYDRODIPICOLINATE SYNTHASE"/>
    <property type="match status" value="1"/>
</dbReference>
<dbReference type="GO" id="GO:0008840">
    <property type="term" value="F:4-hydroxy-tetrahydrodipicolinate synthase activity"/>
    <property type="evidence" value="ECO:0007669"/>
    <property type="project" value="UniProtKB-UniRule"/>
</dbReference>
<dbReference type="Pfam" id="PF00701">
    <property type="entry name" value="DHDPS"/>
    <property type="match status" value="1"/>
</dbReference>
<feature type="binding site" evidence="12 15">
    <location>
        <position position="45"/>
    </location>
    <ligand>
        <name>pyruvate</name>
        <dbReference type="ChEBI" id="CHEBI:15361"/>
    </ligand>
</feature>
<comment type="pathway">
    <text evidence="2 12">Amino-acid biosynthesis; L-lysine biosynthesis via DAP pathway; (S)-tetrahydrodipicolinate from L-aspartate: step 3/4.</text>
</comment>
<dbReference type="PROSITE" id="PS00666">
    <property type="entry name" value="DHDPS_2"/>
    <property type="match status" value="1"/>
</dbReference>
<dbReference type="InterPro" id="IPR002220">
    <property type="entry name" value="DapA-like"/>
</dbReference>
<dbReference type="RefSeq" id="WP_090364628.1">
    <property type="nucleotide sequence ID" value="NZ_FNEM01000005.1"/>
</dbReference>
<dbReference type="EC" id="4.3.3.7" evidence="4 12"/>
<keyword evidence="6 12" id="KW-0028">Amino-acid biosynthesis</keyword>